<sequence>MEIDYKALGERIAKRRKVLNLTQDNVAEATGLSNNHISNIENNHSIPSIESLLKICEALDITPDYFLLGIFRQTNDSLLSQINQKIKLCDERKLELVDHFMTWIVNEKL</sequence>
<dbReference type="InterPro" id="IPR010982">
    <property type="entry name" value="Lambda_DNA-bd_dom_sf"/>
</dbReference>
<dbReference type="SUPFAM" id="SSF47413">
    <property type="entry name" value="lambda repressor-like DNA-binding domains"/>
    <property type="match status" value="1"/>
</dbReference>
<proteinExistence type="predicted"/>
<dbReference type="PANTHER" id="PTHR46797:SF2">
    <property type="entry name" value="TRANSCRIPTIONAL REGULATOR"/>
    <property type="match status" value="1"/>
</dbReference>
<gene>
    <name evidence="3" type="ORF">GQ588_01960</name>
</gene>
<dbReference type="RefSeq" id="WP_019226595.1">
    <property type="nucleotide sequence ID" value="NZ_CP046996.1"/>
</dbReference>
<reference evidence="3 4" key="1">
    <citation type="submission" date="2019-12" db="EMBL/GenBank/DDBJ databases">
        <title>Sequence classification of anaerobic respiratory reductive dehalogenases: First we see many, then we see few.</title>
        <authorList>
            <person name="Molenda O."/>
            <person name="Puentes Jacome L.A."/>
            <person name="Cao X."/>
            <person name="Nesbo C.L."/>
            <person name="Tang S."/>
            <person name="Morson N."/>
            <person name="Patron J."/>
            <person name="Lomheim L."/>
            <person name="Wishart D.S."/>
            <person name="Edwards E.A."/>
        </authorList>
    </citation>
    <scope>NUCLEOTIDE SEQUENCE [LARGE SCALE GENOMIC DNA]</scope>
    <source>
        <strain evidence="3 4">12DCA</strain>
    </source>
</reference>
<dbReference type="CDD" id="cd00093">
    <property type="entry name" value="HTH_XRE"/>
    <property type="match status" value="1"/>
</dbReference>
<feature type="domain" description="HTH cro/C1-type" evidence="2">
    <location>
        <begin position="12"/>
        <end position="66"/>
    </location>
</feature>
<dbReference type="Gene3D" id="1.10.260.40">
    <property type="entry name" value="lambda repressor-like DNA-binding domains"/>
    <property type="match status" value="1"/>
</dbReference>
<dbReference type="AlphaFoldDB" id="A0A857DE41"/>
<evidence type="ECO:0000313" key="3">
    <source>
        <dbReference type="EMBL" id="QGZ99509.1"/>
    </source>
</evidence>
<dbReference type="GO" id="GO:0003700">
    <property type="term" value="F:DNA-binding transcription factor activity"/>
    <property type="evidence" value="ECO:0007669"/>
    <property type="project" value="TreeGrafter"/>
</dbReference>
<dbReference type="EMBL" id="CP046996">
    <property type="protein sequence ID" value="QGZ99509.1"/>
    <property type="molecule type" value="Genomic_DNA"/>
</dbReference>
<dbReference type="Pfam" id="PF01381">
    <property type="entry name" value="HTH_3"/>
    <property type="match status" value="1"/>
</dbReference>
<evidence type="ECO:0000259" key="2">
    <source>
        <dbReference type="PROSITE" id="PS50943"/>
    </source>
</evidence>
<dbReference type="PROSITE" id="PS50943">
    <property type="entry name" value="HTH_CROC1"/>
    <property type="match status" value="1"/>
</dbReference>
<dbReference type="InterPro" id="IPR050807">
    <property type="entry name" value="TransReg_Diox_bact_type"/>
</dbReference>
<dbReference type="Proteomes" id="UP000430508">
    <property type="component" value="Chromosome"/>
</dbReference>
<dbReference type="PANTHER" id="PTHR46797">
    <property type="entry name" value="HTH-TYPE TRANSCRIPTIONAL REGULATOR"/>
    <property type="match status" value="1"/>
</dbReference>
<organism evidence="3 4">
    <name type="scientific">Dehalobacter restrictus</name>
    <dbReference type="NCBI Taxonomy" id="55583"/>
    <lineage>
        <taxon>Bacteria</taxon>
        <taxon>Bacillati</taxon>
        <taxon>Bacillota</taxon>
        <taxon>Clostridia</taxon>
        <taxon>Eubacteriales</taxon>
        <taxon>Desulfitobacteriaceae</taxon>
        <taxon>Dehalobacter</taxon>
    </lineage>
</organism>
<dbReference type="GO" id="GO:0005829">
    <property type="term" value="C:cytosol"/>
    <property type="evidence" value="ECO:0007669"/>
    <property type="project" value="TreeGrafter"/>
</dbReference>
<evidence type="ECO:0000256" key="1">
    <source>
        <dbReference type="ARBA" id="ARBA00023125"/>
    </source>
</evidence>
<dbReference type="GO" id="GO:0003677">
    <property type="term" value="F:DNA binding"/>
    <property type="evidence" value="ECO:0007669"/>
    <property type="project" value="UniProtKB-KW"/>
</dbReference>
<keyword evidence="1" id="KW-0238">DNA-binding</keyword>
<name>A0A857DE41_9FIRM</name>
<protein>
    <submittedName>
        <fullName evidence="3">Helix-turn-helix domain-containing protein</fullName>
    </submittedName>
</protein>
<dbReference type="InterPro" id="IPR001387">
    <property type="entry name" value="Cro/C1-type_HTH"/>
</dbReference>
<evidence type="ECO:0000313" key="4">
    <source>
        <dbReference type="Proteomes" id="UP000430508"/>
    </source>
</evidence>
<accession>A0A857DE41</accession>
<dbReference type="SMART" id="SM00530">
    <property type="entry name" value="HTH_XRE"/>
    <property type="match status" value="1"/>
</dbReference>